<protein>
    <submittedName>
        <fullName evidence="1">Uncharacterized protein</fullName>
    </submittedName>
</protein>
<accession>A0A4Y2KCB6</accession>
<reference evidence="1 2" key="1">
    <citation type="journal article" date="2019" name="Sci. Rep.">
        <title>Orb-weaving spider Araneus ventricosus genome elucidates the spidroin gene catalogue.</title>
        <authorList>
            <person name="Kono N."/>
            <person name="Nakamura H."/>
            <person name="Ohtoshi R."/>
            <person name="Moran D.A.P."/>
            <person name="Shinohara A."/>
            <person name="Yoshida Y."/>
            <person name="Fujiwara M."/>
            <person name="Mori M."/>
            <person name="Tomita M."/>
            <person name="Arakawa K."/>
        </authorList>
    </citation>
    <scope>NUCLEOTIDE SEQUENCE [LARGE SCALE GENOMIC DNA]</scope>
</reference>
<comment type="caution">
    <text evidence="1">The sequence shown here is derived from an EMBL/GenBank/DDBJ whole genome shotgun (WGS) entry which is preliminary data.</text>
</comment>
<dbReference type="Proteomes" id="UP000499080">
    <property type="component" value="Unassembled WGS sequence"/>
</dbReference>
<evidence type="ECO:0000313" key="2">
    <source>
        <dbReference type="Proteomes" id="UP000499080"/>
    </source>
</evidence>
<dbReference type="AlphaFoldDB" id="A0A4Y2KCB6"/>
<dbReference type="EMBL" id="BGPR01004376">
    <property type="protein sequence ID" value="GBM98982.1"/>
    <property type="molecule type" value="Genomic_DNA"/>
</dbReference>
<gene>
    <name evidence="1" type="ORF">AVEN_182632_1</name>
</gene>
<organism evidence="1 2">
    <name type="scientific">Araneus ventricosus</name>
    <name type="common">Orbweaver spider</name>
    <name type="synonym">Epeira ventricosa</name>
    <dbReference type="NCBI Taxonomy" id="182803"/>
    <lineage>
        <taxon>Eukaryota</taxon>
        <taxon>Metazoa</taxon>
        <taxon>Ecdysozoa</taxon>
        <taxon>Arthropoda</taxon>
        <taxon>Chelicerata</taxon>
        <taxon>Arachnida</taxon>
        <taxon>Araneae</taxon>
        <taxon>Araneomorphae</taxon>
        <taxon>Entelegynae</taxon>
        <taxon>Araneoidea</taxon>
        <taxon>Araneidae</taxon>
        <taxon>Araneus</taxon>
    </lineage>
</organism>
<name>A0A4Y2KCB6_ARAVE</name>
<dbReference type="OrthoDB" id="6437545at2759"/>
<keyword evidence="2" id="KW-1185">Reference proteome</keyword>
<proteinExistence type="predicted"/>
<sequence length="143" mass="16316">MGLNQVEVTYDIKFTHLGKANTLLYSLEISFQTNAEPYDNSNIVNANKAIKIFINFPNQHSNVKLTSPQEIIYLLKKANPKKAIITDGIPNKAFQLISSNVITYNTKVFNKCLMHNYFLTDWKTAHVLMFRNPAENHKIPGNC</sequence>
<evidence type="ECO:0000313" key="1">
    <source>
        <dbReference type="EMBL" id="GBM98982.1"/>
    </source>
</evidence>